<proteinExistence type="predicted"/>
<feature type="chain" id="PRO_5045871371" evidence="2">
    <location>
        <begin position="23"/>
        <end position="365"/>
    </location>
</feature>
<protein>
    <submittedName>
        <fullName evidence="3">Uncharacterized protein</fullName>
    </submittedName>
</protein>
<keyword evidence="2" id="KW-0732">Signal</keyword>
<feature type="transmembrane region" description="Helical" evidence="1">
    <location>
        <begin position="202"/>
        <end position="223"/>
    </location>
</feature>
<feature type="transmembrane region" description="Helical" evidence="1">
    <location>
        <begin position="173"/>
        <end position="196"/>
    </location>
</feature>
<feature type="transmembrane region" description="Helical" evidence="1">
    <location>
        <begin position="281"/>
        <end position="312"/>
    </location>
</feature>
<feature type="transmembrane region" description="Helical" evidence="1">
    <location>
        <begin position="69"/>
        <end position="90"/>
    </location>
</feature>
<evidence type="ECO:0000256" key="2">
    <source>
        <dbReference type="SAM" id="SignalP"/>
    </source>
</evidence>
<keyword evidence="1" id="KW-0812">Transmembrane</keyword>
<sequence>MTPILRGAAATLAALAVMTGLAATALALLDAPMALVPAVLAAAAGAPAGLAGEIATPLVPIALRGTVDVVPLGVAAPGVVVLAVVLWGSARTPLRTLALRTAGAAGTAVVVLAVLARVDGAAVDVPLPTGRMPLPTSAALTVAPGSAVFTGLLVVLGLGAAGALLTRVHHRRVLVVTAFAGAVAPVLIGLVAAVVVAPRQPALAGAALLFGANAVLAAVGMSAPTTSAGPLSPLLDTAAGRGSWLLVVVALSTVAALALTAPRPARPPVPGDRWRRVGAEAVAAGAVLGLTLALTALLTTGGLDLAISVAVFRTPLLDLRLEPSPGWALLAGALTGAPAGAVGSLTADVRWRAQQRLVRRIRAYG</sequence>
<keyword evidence="4" id="KW-1185">Reference proteome</keyword>
<dbReference type="RefSeq" id="WP_344650603.1">
    <property type="nucleotide sequence ID" value="NZ_BAAAGX010000016.1"/>
</dbReference>
<keyword evidence="1" id="KW-1133">Transmembrane helix</keyword>
<reference evidence="4" key="1">
    <citation type="journal article" date="2019" name="Int. J. Syst. Evol. Microbiol.">
        <title>The Global Catalogue of Microorganisms (GCM) 10K type strain sequencing project: providing services to taxonomists for standard genome sequencing and annotation.</title>
        <authorList>
            <consortium name="The Broad Institute Genomics Platform"/>
            <consortium name="The Broad Institute Genome Sequencing Center for Infectious Disease"/>
            <person name="Wu L."/>
            <person name="Ma J."/>
        </authorList>
    </citation>
    <scope>NUCLEOTIDE SEQUENCE [LARGE SCALE GENOMIC DNA]</scope>
    <source>
        <strain evidence="4">JCM 10425</strain>
    </source>
</reference>
<gene>
    <name evidence="3" type="ORF">GCM10009539_42370</name>
</gene>
<feature type="signal peptide" evidence="2">
    <location>
        <begin position="1"/>
        <end position="22"/>
    </location>
</feature>
<name>A0ABP3E860_9ACTN</name>
<feature type="transmembrane region" description="Helical" evidence="1">
    <location>
        <begin position="97"/>
        <end position="118"/>
    </location>
</feature>
<keyword evidence="1" id="KW-0472">Membrane</keyword>
<dbReference type="EMBL" id="BAAAGX010000016">
    <property type="protein sequence ID" value="GAA0252711.1"/>
    <property type="molecule type" value="Genomic_DNA"/>
</dbReference>
<evidence type="ECO:0000313" key="3">
    <source>
        <dbReference type="EMBL" id="GAA0252711.1"/>
    </source>
</evidence>
<comment type="caution">
    <text evidence="3">The sequence shown here is derived from an EMBL/GenBank/DDBJ whole genome shotgun (WGS) entry which is preliminary data.</text>
</comment>
<accession>A0ABP3E860</accession>
<evidence type="ECO:0000313" key="4">
    <source>
        <dbReference type="Proteomes" id="UP001500967"/>
    </source>
</evidence>
<feature type="transmembrane region" description="Helical" evidence="1">
    <location>
        <begin position="138"/>
        <end position="161"/>
    </location>
</feature>
<evidence type="ECO:0000256" key="1">
    <source>
        <dbReference type="SAM" id="Phobius"/>
    </source>
</evidence>
<dbReference type="Proteomes" id="UP001500967">
    <property type="component" value="Unassembled WGS sequence"/>
</dbReference>
<feature type="transmembrane region" description="Helical" evidence="1">
    <location>
        <begin position="244"/>
        <end position="261"/>
    </location>
</feature>
<organism evidence="3 4">
    <name type="scientific">Cryptosporangium japonicum</name>
    <dbReference type="NCBI Taxonomy" id="80872"/>
    <lineage>
        <taxon>Bacteria</taxon>
        <taxon>Bacillati</taxon>
        <taxon>Actinomycetota</taxon>
        <taxon>Actinomycetes</taxon>
        <taxon>Cryptosporangiales</taxon>
        <taxon>Cryptosporangiaceae</taxon>
        <taxon>Cryptosporangium</taxon>
    </lineage>
</organism>